<dbReference type="PANTHER" id="PTHR39342:SF1">
    <property type="entry name" value="UPF0283 MEMBRANE PROTEIN YCJF"/>
    <property type="match status" value="1"/>
</dbReference>
<dbReference type="OrthoDB" id="9816060at2"/>
<accession>A0A1I3TKP0</accession>
<evidence type="ECO:0000256" key="6">
    <source>
        <dbReference type="ARBA" id="ARBA00022989"/>
    </source>
</evidence>
<evidence type="ECO:0000256" key="5">
    <source>
        <dbReference type="ARBA" id="ARBA00022692"/>
    </source>
</evidence>
<evidence type="ECO:0000313" key="10">
    <source>
        <dbReference type="Proteomes" id="UP000199630"/>
    </source>
</evidence>
<keyword evidence="7 8" id="KW-0472">Membrane</keyword>
<evidence type="ECO:0000256" key="1">
    <source>
        <dbReference type="ARBA" id="ARBA00004429"/>
    </source>
</evidence>
<dbReference type="NCBIfam" id="TIGR01620">
    <property type="entry name" value="hyp_HI0043"/>
    <property type="match status" value="1"/>
</dbReference>
<proteinExistence type="inferred from homology"/>
<feature type="transmembrane region" description="Helical" evidence="8">
    <location>
        <begin position="89"/>
        <end position="110"/>
    </location>
</feature>
<dbReference type="RefSeq" id="WP_090061279.1">
    <property type="nucleotide sequence ID" value="NZ_FORH01000005.1"/>
</dbReference>
<keyword evidence="5 8" id="KW-0812">Transmembrane</keyword>
<organism evidence="9 10">
    <name type="scientific">Celeribacter neptunius</name>
    <dbReference type="NCBI Taxonomy" id="588602"/>
    <lineage>
        <taxon>Bacteria</taxon>
        <taxon>Pseudomonadati</taxon>
        <taxon>Pseudomonadota</taxon>
        <taxon>Alphaproteobacteria</taxon>
        <taxon>Rhodobacterales</taxon>
        <taxon>Roseobacteraceae</taxon>
        <taxon>Celeribacter</taxon>
    </lineage>
</organism>
<evidence type="ECO:0000256" key="8">
    <source>
        <dbReference type="SAM" id="Phobius"/>
    </source>
</evidence>
<keyword evidence="6 8" id="KW-1133">Transmembrane helix</keyword>
<keyword evidence="10" id="KW-1185">Reference proteome</keyword>
<evidence type="ECO:0000313" key="9">
    <source>
        <dbReference type="EMBL" id="SFJ71190.1"/>
    </source>
</evidence>
<comment type="subcellular location">
    <subcellularLocation>
        <location evidence="1">Cell inner membrane</location>
        <topology evidence="1">Multi-pass membrane protein</topology>
    </subcellularLocation>
</comment>
<reference evidence="10" key="1">
    <citation type="submission" date="2016-10" db="EMBL/GenBank/DDBJ databases">
        <authorList>
            <person name="Varghese N."/>
            <person name="Submissions S."/>
        </authorList>
    </citation>
    <scope>NUCLEOTIDE SEQUENCE [LARGE SCALE GENOMIC DNA]</scope>
    <source>
        <strain evidence="10">DSM 26471</strain>
    </source>
</reference>
<dbReference type="PANTHER" id="PTHR39342">
    <property type="entry name" value="UPF0283 MEMBRANE PROTEIN YCJF"/>
    <property type="match status" value="1"/>
</dbReference>
<dbReference type="InterPro" id="IPR021147">
    <property type="entry name" value="DUF697"/>
</dbReference>
<dbReference type="AlphaFoldDB" id="A0A1I3TKP0"/>
<evidence type="ECO:0000256" key="4">
    <source>
        <dbReference type="ARBA" id="ARBA00022519"/>
    </source>
</evidence>
<dbReference type="Proteomes" id="UP000199630">
    <property type="component" value="Unassembled WGS sequence"/>
</dbReference>
<dbReference type="Pfam" id="PF05128">
    <property type="entry name" value="DUF697"/>
    <property type="match status" value="1"/>
</dbReference>
<dbReference type="EMBL" id="FORH01000005">
    <property type="protein sequence ID" value="SFJ71190.1"/>
    <property type="molecule type" value="Genomic_DNA"/>
</dbReference>
<dbReference type="STRING" id="588602.SAMN04487991_2760"/>
<keyword evidence="3" id="KW-1003">Cell membrane</keyword>
<evidence type="ECO:0000256" key="2">
    <source>
        <dbReference type="ARBA" id="ARBA00008255"/>
    </source>
</evidence>
<evidence type="ECO:0000256" key="3">
    <source>
        <dbReference type="ARBA" id="ARBA00022475"/>
    </source>
</evidence>
<feature type="transmembrane region" description="Helical" evidence="8">
    <location>
        <begin position="59"/>
        <end position="77"/>
    </location>
</feature>
<dbReference type="InterPro" id="IPR006507">
    <property type="entry name" value="UPF0283"/>
</dbReference>
<comment type="similarity">
    <text evidence="2">Belongs to the UPF0283 family.</text>
</comment>
<protein>
    <submittedName>
        <fullName evidence="9">Putative membrane protein</fullName>
    </submittedName>
</protein>
<evidence type="ECO:0000256" key="7">
    <source>
        <dbReference type="ARBA" id="ARBA00023136"/>
    </source>
</evidence>
<dbReference type="GO" id="GO:0005886">
    <property type="term" value="C:plasma membrane"/>
    <property type="evidence" value="ECO:0007669"/>
    <property type="project" value="UniProtKB-SubCell"/>
</dbReference>
<keyword evidence="4" id="KW-0997">Cell inner membrane</keyword>
<sequence length="336" mass="35598">MTDTPEGKRGPVLIELEADETVNPSMADPVPDLAPLTRPAAMERVAVLAARRPSALGRWFWRLFAALFTFGLTLAAYDFIAGLIARNTVLGYAALGLTGAFLFVLAAIALKELSAFARLKRIDTLQKTAGEAIAAADLSAAKDVTGKLLSVYGHRDELNWGKERFKERQGEVFDADGLLGLAETELLVPLDAAARREVEAAARQVATVTALVPLALADVFTALTANLRMIRRIAEIYGGRSGTLGSWRVTRSVLTHLVATGAVAVGDDLIGTMAGGGVMAKVSRRFGEGVVNGALTARVGVAAIEVCRPLPFMKAKKPSVSGTVKRALTGLFDRGE</sequence>
<gene>
    <name evidence="9" type="ORF">SAMN04487991_2760</name>
</gene>
<name>A0A1I3TKP0_9RHOB</name>